<dbReference type="Proteomes" id="UP000036681">
    <property type="component" value="Unplaced"/>
</dbReference>
<dbReference type="WBParaSite" id="ALUE_0001260201-mRNA-1">
    <property type="protein sequence ID" value="ALUE_0001260201-mRNA-1"/>
    <property type="gene ID" value="ALUE_0001260201"/>
</dbReference>
<proteinExistence type="predicted"/>
<name>A0A9J2PRL2_ASCLU</name>
<keyword evidence="1" id="KW-1185">Reference proteome</keyword>
<organism evidence="1 2">
    <name type="scientific">Ascaris lumbricoides</name>
    <name type="common">Giant roundworm</name>
    <dbReference type="NCBI Taxonomy" id="6252"/>
    <lineage>
        <taxon>Eukaryota</taxon>
        <taxon>Metazoa</taxon>
        <taxon>Ecdysozoa</taxon>
        <taxon>Nematoda</taxon>
        <taxon>Chromadorea</taxon>
        <taxon>Rhabditida</taxon>
        <taxon>Spirurina</taxon>
        <taxon>Ascaridomorpha</taxon>
        <taxon>Ascaridoidea</taxon>
        <taxon>Ascarididae</taxon>
        <taxon>Ascaris</taxon>
    </lineage>
</organism>
<accession>A0A9J2PRL2</accession>
<protein>
    <submittedName>
        <fullName evidence="2">Uncharacterized protein</fullName>
    </submittedName>
</protein>
<dbReference type="AlphaFoldDB" id="A0A9J2PRL2"/>
<evidence type="ECO:0000313" key="2">
    <source>
        <dbReference type="WBParaSite" id="ALUE_0001260201-mRNA-1"/>
    </source>
</evidence>
<sequence>MIKVNEKAIYDITTNERLFTIKLLHYREQIQCSLYFDYGHRISGKPAGQMSPCLILLTNFGRVMFVNVIDGSVEAIFILPTEIFRYRKICWCKARTSFAVFGETKKPLRGDFGFANDIGAFSEFLILFSRQPHRVIAYNIGDFPLQVTGISSRLA</sequence>
<reference evidence="2" key="1">
    <citation type="submission" date="2023-03" db="UniProtKB">
        <authorList>
            <consortium name="WormBaseParasite"/>
        </authorList>
    </citation>
    <scope>IDENTIFICATION</scope>
</reference>
<evidence type="ECO:0000313" key="1">
    <source>
        <dbReference type="Proteomes" id="UP000036681"/>
    </source>
</evidence>